<dbReference type="InterPro" id="IPR027844">
    <property type="entry name" value="INTS15"/>
</dbReference>
<evidence type="ECO:0000313" key="1">
    <source>
        <dbReference type="EMBL" id="OCT61688.1"/>
    </source>
</evidence>
<sequence length="891" mass="99339">MICRIYNGPGWVASIEVKHVSVGVLQYPTNGVVIGQVVVLVEVPVLIEADGIVVSGQDMEARMKNLQRDDTRGASFSKVARSFLMRQFGEIVTPKKRRISPNLPVYPYPYSKLTRWGTRRHIAPLLCLCHLDKGSAGWCRQPVSILFSSVQDIGTWNLVRATLAHLRFDCRSNDRENSQAFGTLDATSHFRELPLSYRIYAWPVSDWAGGTPGKKTSGPQALVGPAGPDPLLCRGRGRIGDLRMRTKCREKRDFPVQMRDCGLSCQKRDCPSEKGTRRENRDFPVQMRDCRLSCQKRDCPSEKQLSIEVRIRFGIRPNLSQRIRRFGRIQNSGFGASLKISEVDYGGNRGGTTGGAIALGPAPRGPADTRARLEKISDCRTVCLTLHTRHCHLQEVMSVEEPLPVPARCSTNELPIESERRIGSEAELLGVLRRRKACRDTMSDIRHSLLRRDVLSAAKEVLYHLDIYFSSQLQNAPVPLVEKGPIELFEEFIFQVPKDRGSHPKRFSALQELQLLEILCNYFQEQNKEAVRQVIFSSLFSPQGNKADDQRMVLLGKLTSMSVAVCRLPVLECAASWLQRTPAVYCVRLAKALVDDYCGLVPGSVQTLKHIISVSPRFCCQFITAVVTLYDMSSEELLPPHNLLEMIVSWIFDDPRLILITFLNTPITANLPLGFLDFSPLMGLVRWCVTAPLAYTRKQKAAGGQLSVDSQGLYSKLHLSVLQGLMVLQTHLTEKSLYGRLGLFSFDQLVPLVEELGQLCDELNPLNAEQEMELALDRLAQALQVSMATGALLCARDDLRTLCARLPHNNLMQLVISGPVQPQPAHPSLTPGYYPHIHTPPLGYPSLPAHPALPAHTPLPTHPVVPAIPAIPGHPVQTFIPGMAFPFRPMR</sequence>
<evidence type="ECO:0000313" key="2">
    <source>
        <dbReference type="Proteomes" id="UP000694892"/>
    </source>
</evidence>
<organism evidence="1 2">
    <name type="scientific">Xenopus laevis</name>
    <name type="common">African clawed frog</name>
    <dbReference type="NCBI Taxonomy" id="8355"/>
    <lineage>
        <taxon>Eukaryota</taxon>
        <taxon>Metazoa</taxon>
        <taxon>Chordata</taxon>
        <taxon>Craniata</taxon>
        <taxon>Vertebrata</taxon>
        <taxon>Euteleostomi</taxon>
        <taxon>Amphibia</taxon>
        <taxon>Batrachia</taxon>
        <taxon>Anura</taxon>
        <taxon>Pipoidea</taxon>
        <taxon>Pipidae</taxon>
        <taxon>Xenopodinae</taxon>
        <taxon>Xenopus</taxon>
        <taxon>Xenopus</taxon>
    </lineage>
</organism>
<dbReference type="Proteomes" id="UP000694892">
    <property type="component" value="Chromosome 9_10S"/>
</dbReference>
<dbReference type="Pfam" id="PF14964">
    <property type="entry name" value="INTS15"/>
    <property type="match status" value="1"/>
</dbReference>
<dbReference type="AlphaFoldDB" id="A0A974BVL7"/>
<reference evidence="2" key="1">
    <citation type="journal article" date="2016" name="Nature">
        <title>Genome evolution in the allotetraploid frog Xenopus laevis.</title>
        <authorList>
            <person name="Session A.M."/>
            <person name="Uno Y."/>
            <person name="Kwon T."/>
            <person name="Chapman J.A."/>
            <person name="Toyoda A."/>
            <person name="Takahashi S."/>
            <person name="Fukui A."/>
            <person name="Hikosaka A."/>
            <person name="Suzuki A."/>
            <person name="Kondo M."/>
            <person name="van Heeringen S.J."/>
            <person name="Quigley I."/>
            <person name="Heinz S."/>
            <person name="Ogino H."/>
            <person name="Ochi H."/>
            <person name="Hellsten U."/>
            <person name="Lyons J.B."/>
            <person name="Simakov O."/>
            <person name="Putnam N."/>
            <person name="Stites J."/>
            <person name="Kuroki Y."/>
            <person name="Tanaka T."/>
            <person name="Michiue T."/>
            <person name="Watanabe M."/>
            <person name="Bogdanovic O."/>
            <person name="Lister R."/>
            <person name="Georgiou G."/>
            <person name="Paranjpe S.S."/>
            <person name="van Kruijsbergen I."/>
            <person name="Shu S."/>
            <person name="Carlson J."/>
            <person name="Kinoshita T."/>
            <person name="Ohta Y."/>
            <person name="Mawaribuchi S."/>
            <person name="Jenkins J."/>
            <person name="Grimwood J."/>
            <person name="Schmutz J."/>
            <person name="Mitros T."/>
            <person name="Mozaffari S.V."/>
            <person name="Suzuki Y."/>
            <person name="Haramoto Y."/>
            <person name="Yamamoto T.S."/>
            <person name="Takagi C."/>
            <person name="Heald R."/>
            <person name="Miller K."/>
            <person name="Haudenschild C."/>
            <person name="Kitzman J."/>
            <person name="Nakayama T."/>
            <person name="Izutsu Y."/>
            <person name="Robert J."/>
            <person name="Fortriede J."/>
            <person name="Burns K."/>
            <person name="Lotay V."/>
            <person name="Karimi K."/>
            <person name="Yasuoka Y."/>
            <person name="Dichmann D.S."/>
            <person name="Flajnik M.F."/>
            <person name="Houston D.W."/>
            <person name="Shendure J."/>
            <person name="DuPasquier L."/>
            <person name="Vize P.D."/>
            <person name="Zorn A.M."/>
            <person name="Ito M."/>
            <person name="Marcotte E.M."/>
            <person name="Wallingford J.B."/>
            <person name="Ito Y."/>
            <person name="Asashima M."/>
            <person name="Ueno N."/>
            <person name="Matsuda Y."/>
            <person name="Veenstra G.J."/>
            <person name="Fujiyama A."/>
            <person name="Harland R.M."/>
            <person name="Taira M."/>
            <person name="Rokhsar D.S."/>
        </authorList>
    </citation>
    <scope>NUCLEOTIDE SEQUENCE [LARGE SCALE GENOMIC DNA]</scope>
    <source>
        <strain evidence="2">J</strain>
    </source>
</reference>
<dbReference type="PANTHER" id="PTHR14540">
    <property type="entry name" value="INTEGRATOR COMPLEX SUBUNIT 15"/>
    <property type="match status" value="1"/>
</dbReference>
<accession>A0A974BVL7</accession>
<name>A0A974BVL7_XENLA</name>
<proteinExistence type="predicted"/>
<dbReference type="EMBL" id="CM004483">
    <property type="protein sequence ID" value="OCT61688.1"/>
    <property type="molecule type" value="Genomic_DNA"/>
</dbReference>
<dbReference type="PANTHER" id="PTHR14540:SF2">
    <property type="entry name" value="INTEGRATOR COMPLEX SUBUNIT 15"/>
    <property type="match status" value="1"/>
</dbReference>
<gene>
    <name evidence="1" type="ORF">XELAEV_18047717mg</name>
</gene>
<protein>
    <submittedName>
        <fullName evidence="1">Uncharacterized protein</fullName>
    </submittedName>
</protein>